<dbReference type="PANTHER" id="PTHR28259:SF1">
    <property type="entry name" value="FLUORIDE EXPORT PROTEIN 1-RELATED"/>
    <property type="match status" value="1"/>
</dbReference>
<dbReference type="Pfam" id="PF02537">
    <property type="entry name" value="CRCB"/>
    <property type="match status" value="1"/>
</dbReference>
<keyword evidence="12" id="KW-0813">Transport</keyword>
<evidence type="ECO:0000256" key="3">
    <source>
        <dbReference type="ARBA" id="ARBA00022519"/>
    </source>
</evidence>
<feature type="transmembrane region" description="Helical" evidence="12">
    <location>
        <begin position="95"/>
        <end position="122"/>
    </location>
</feature>
<comment type="similarity">
    <text evidence="10 12">Belongs to the fluoride channel Fluc/FEX (TC 1.A.43) family.</text>
</comment>
<evidence type="ECO:0000256" key="4">
    <source>
        <dbReference type="ARBA" id="ARBA00022692"/>
    </source>
</evidence>
<comment type="subcellular location">
    <subcellularLocation>
        <location evidence="1 12">Cell membrane</location>
        <topology evidence="1 12">Multi-pass membrane protein</topology>
    </subcellularLocation>
</comment>
<keyword evidence="7 12" id="KW-0406">Ion transport</keyword>
<keyword evidence="3" id="KW-0997">Cell inner membrane</keyword>
<keyword evidence="14" id="KW-1185">Reference proteome</keyword>
<evidence type="ECO:0000256" key="12">
    <source>
        <dbReference type="HAMAP-Rule" id="MF_00454"/>
    </source>
</evidence>
<accession>A0ABV6RU25</accession>
<keyword evidence="12" id="KW-0479">Metal-binding</keyword>
<keyword evidence="4 12" id="KW-0812">Transmembrane</keyword>
<name>A0ABV6RU25_9GAMM</name>
<dbReference type="HAMAP" id="MF_00454">
    <property type="entry name" value="FluC"/>
    <property type="match status" value="1"/>
</dbReference>
<proteinExistence type="inferred from homology"/>
<dbReference type="InterPro" id="IPR003691">
    <property type="entry name" value="FluC"/>
</dbReference>
<feature type="binding site" evidence="12">
    <location>
        <position position="76"/>
    </location>
    <ligand>
        <name>Na(+)</name>
        <dbReference type="ChEBI" id="CHEBI:29101"/>
        <note>structural</note>
    </ligand>
</feature>
<evidence type="ECO:0000313" key="13">
    <source>
        <dbReference type="EMBL" id="MFC0680475.1"/>
    </source>
</evidence>
<feature type="transmembrane region" description="Helical" evidence="12">
    <location>
        <begin position="32"/>
        <end position="53"/>
    </location>
</feature>
<keyword evidence="5 12" id="KW-1133">Transmembrane helix</keyword>
<sequence length="123" mass="12178">MIPAVFGAAVLAGGLAAVARYLVTRSVGPTPFPWAVLLVNVMGSAMGGAALGMVQAGALPAEWELVVLGGVAGGLTTFSTLAVGTVQIAQAGRRWWAVGNVLGSLVLGIAAVCAGWMAVALFA</sequence>
<gene>
    <name evidence="12" type="primary">fluC</name>
    <name evidence="12" type="synonym">crcB</name>
    <name evidence="13" type="ORF">ACFFGH_21800</name>
</gene>
<evidence type="ECO:0000256" key="7">
    <source>
        <dbReference type="ARBA" id="ARBA00023065"/>
    </source>
</evidence>
<keyword evidence="8 12" id="KW-0472">Membrane</keyword>
<evidence type="ECO:0000256" key="10">
    <source>
        <dbReference type="ARBA" id="ARBA00035120"/>
    </source>
</evidence>
<evidence type="ECO:0000256" key="2">
    <source>
        <dbReference type="ARBA" id="ARBA00022475"/>
    </source>
</evidence>
<evidence type="ECO:0000313" key="14">
    <source>
        <dbReference type="Proteomes" id="UP001589896"/>
    </source>
</evidence>
<reference evidence="13 14" key="1">
    <citation type="submission" date="2024-09" db="EMBL/GenBank/DDBJ databases">
        <authorList>
            <person name="Sun Q."/>
            <person name="Mori K."/>
        </authorList>
    </citation>
    <scope>NUCLEOTIDE SEQUENCE [LARGE SCALE GENOMIC DNA]</scope>
    <source>
        <strain evidence="13 14">KCTC 23076</strain>
    </source>
</reference>
<comment type="function">
    <text evidence="12">Fluoride-specific ion channel. Important for reducing fluoride concentration in the cell, thus reducing its toxicity.</text>
</comment>
<comment type="catalytic activity">
    <reaction evidence="11">
        <text>fluoride(in) = fluoride(out)</text>
        <dbReference type="Rhea" id="RHEA:76159"/>
        <dbReference type="ChEBI" id="CHEBI:17051"/>
    </reaction>
    <physiologicalReaction direction="left-to-right" evidence="11">
        <dbReference type="Rhea" id="RHEA:76160"/>
    </physiologicalReaction>
</comment>
<feature type="transmembrane region" description="Helical" evidence="12">
    <location>
        <begin position="65"/>
        <end position="89"/>
    </location>
</feature>
<keyword evidence="2 12" id="KW-1003">Cell membrane</keyword>
<dbReference type="RefSeq" id="WP_386672241.1">
    <property type="nucleotide sequence ID" value="NZ_JBHLTG010000005.1"/>
</dbReference>
<evidence type="ECO:0000256" key="5">
    <source>
        <dbReference type="ARBA" id="ARBA00022989"/>
    </source>
</evidence>
<dbReference type="EMBL" id="JBHLTG010000005">
    <property type="protein sequence ID" value="MFC0680475.1"/>
    <property type="molecule type" value="Genomic_DNA"/>
</dbReference>
<dbReference type="PANTHER" id="PTHR28259">
    <property type="entry name" value="FLUORIDE EXPORT PROTEIN 1-RELATED"/>
    <property type="match status" value="1"/>
</dbReference>
<evidence type="ECO:0000256" key="6">
    <source>
        <dbReference type="ARBA" id="ARBA00023053"/>
    </source>
</evidence>
<evidence type="ECO:0000256" key="8">
    <source>
        <dbReference type="ARBA" id="ARBA00023136"/>
    </source>
</evidence>
<organism evidence="13 14">
    <name type="scientific">Lysobacter korlensis</name>
    <dbReference type="NCBI Taxonomy" id="553636"/>
    <lineage>
        <taxon>Bacteria</taxon>
        <taxon>Pseudomonadati</taxon>
        <taxon>Pseudomonadota</taxon>
        <taxon>Gammaproteobacteria</taxon>
        <taxon>Lysobacterales</taxon>
        <taxon>Lysobacteraceae</taxon>
        <taxon>Lysobacter</taxon>
    </lineage>
</organism>
<evidence type="ECO:0000256" key="1">
    <source>
        <dbReference type="ARBA" id="ARBA00004651"/>
    </source>
</evidence>
<keyword evidence="9 12" id="KW-0407">Ion channel</keyword>
<comment type="activity regulation">
    <text evidence="12">Na(+) is not transported, but it plays an essential structural role and its presence is essential for fluoride channel function.</text>
</comment>
<keyword evidence="6 12" id="KW-0915">Sodium</keyword>
<evidence type="ECO:0000256" key="11">
    <source>
        <dbReference type="ARBA" id="ARBA00035585"/>
    </source>
</evidence>
<comment type="caution">
    <text evidence="13">The sequence shown here is derived from an EMBL/GenBank/DDBJ whole genome shotgun (WGS) entry which is preliminary data.</text>
</comment>
<evidence type="ECO:0000256" key="9">
    <source>
        <dbReference type="ARBA" id="ARBA00023303"/>
    </source>
</evidence>
<dbReference type="Proteomes" id="UP001589896">
    <property type="component" value="Unassembled WGS sequence"/>
</dbReference>
<feature type="binding site" evidence="12">
    <location>
        <position position="73"/>
    </location>
    <ligand>
        <name>Na(+)</name>
        <dbReference type="ChEBI" id="CHEBI:29101"/>
        <note>structural</note>
    </ligand>
</feature>
<protein>
    <recommendedName>
        <fullName evidence="12">Fluoride-specific ion channel FluC</fullName>
    </recommendedName>
</protein>